<dbReference type="Proteomes" id="UP001163296">
    <property type="component" value="Segment"/>
</dbReference>
<proteinExistence type="predicted"/>
<evidence type="ECO:0000313" key="2">
    <source>
        <dbReference type="Proteomes" id="UP001163296"/>
    </source>
</evidence>
<keyword evidence="2" id="KW-1185">Reference proteome</keyword>
<protein>
    <submittedName>
        <fullName evidence="1">Uncharacterized protein</fullName>
    </submittedName>
</protein>
<name>A0A9X9JU07_9CAUD</name>
<accession>A0A9X9JU07</accession>
<gene>
    <name evidence="1" type="ORF">SBP_00055</name>
</gene>
<reference evidence="1" key="1">
    <citation type="submission" date="2022-07" db="EMBL/GenBank/DDBJ databases">
        <authorList>
            <person name="Asif M."/>
            <person name="Alvi I.A."/>
            <person name="Rehman S.U."/>
        </authorList>
    </citation>
    <scope>NUCLEOTIDE SEQUENCE</scope>
</reference>
<organism evidence="1 2">
    <name type="scientific">Klebsiella phage SBP</name>
    <dbReference type="NCBI Taxonomy" id="2973661"/>
    <lineage>
        <taxon>Viruses</taxon>
        <taxon>Duplodnaviria</taxon>
        <taxon>Heunggongvirae</taxon>
        <taxon>Uroviricota</taxon>
        <taxon>Caudoviricetes</taxon>
        <taxon>Jameshumphriesvirinae</taxon>
        <taxon>Zewailvirus</taxon>
        <taxon>Zewailvirus SBP</taxon>
    </lineage>
</organism>
<evidence type="ECO:0000313" key="1">
    <source>
        <dbReference type="EMBL" id="UYE94807.1"/>
    </source>
</evidence>
<dbReference type="EMBL" id="OP114730">
    <property type="protein sequence ID" value="UYE94807.1"/>
    <property type="molecule type" value="Genomic_DNA"/>
</dbReference>
<sequence>MTRKLVYTQDSIGEYTIADETEKWVTVVGQVETESDARLFCAAPELLEALRRMLRAGQKQNWNEHYESEMSLASAAIQKATGETK</sequence>